<sequence length="144" mass="16284">MVLISVPTLIPASFVAKIPNNPGYGSLSSSVPNIMRFELQDSAFWKPARMTAYETWIGIPVSTRDEPSNDLSFEIFEQELAERYCLGSVDPSYVRTSTLGLQMGSVNLLCMLVQILGFIGLRMVFWEVLSREEELKDCSDVFFW</sequence>
<dbReference type="Proteomes" id="UP000266723">
    <property type="component" value="Unassembled WGS sequence"/>
</dbReference>
<keyword evidence="1" id="KW-0812">Transmembrane</keyword>
<evidence type="ECO:0000313" key="2">
    <source>
        <dbReference type="EMBL" id="KAF3609134.1"/>
    </source>
</evidence>
<organism evidence="2 3">
    <name type="scientific">Brassica cretica</name>
    <name type="common">Mustard</name>
    <dbReference type="NCBI Taxonomy" id="69181"/>
    <lineage>
        <taxon>Eukaryota</taxon>
        <taxon>Viridiplantae</taxon>
        <taxon>Streptophyta</taxon>
        <taxon>Embryophyta</taxon>
        <taxon>Tracheophyta</taxon>
        <taxon>Spermatophyta</taxon>
        <taxon>Magnoliopsida</taxon>
        <taxon>eudicotyledons</taxon>
        <taxon>Gunneridae</taxon>
        <taxon>Pentapetalae</taxon>
        <taxon>rosids</taxon>
        <taxon>malvids</taxon>
        <taxon>Brassicales</taxon>
        <taxon>Brassicaceae</taxon>
        <taxon>Brassiceae</taxon>
        <taxon>Brassica</taxon>
    </lineage>
</organism>
<protein>
    <submittedName>
        <fullName evidence="2">Uncharacterized protein</fullName>
    </submittedName>
</protein>
<evidence type="ECO:0000256" key="1">
    <source>
        <dbReference type="SAM" id="Phobius"/>
    </source>
</evidence>
<keyword evidence="1" id="KW-1133">Transmembrane helix</keyword>
<accession>A0ABQ7F009</accession>
<reference evidence="2 3" key="1">
    <citation type="journal article" date="2020" name="BMC Genomics">
        <title>Intraspecific diversification of the crop wild relative Brassica cretica Lam. using demographic model selection.</title>
        <authorList>
            <person name="Kioukis A."/>
            <person name="Michalopoulou V.A."/>
            <person name="Briers L."/>
            <person name="Pirintsos S."/>
            <person name="Studholme D.J."/>
            <person name="Pavlidis P."/>
            <person name="Sarris P.F."/>
        </authorList>
    </citation>
    <scope>NUCLEOTIDE SEQUENCE [LARGE SCALE GENOMIC DNA]</scope>
    <source>
        <strain evidence="3">cv. PFS-1207/04</strain>
    </source>
</reference>
<keyword evidence="1" id="KW-0472">Membrane</keyword>
<gene>
    <name evidence="2" type="ORF">DY000_02047552</name>
</gene>
<name>A0ABQ7F009_BRACR</name>
<proteinExistence type="predicted"/>
<comment type="caution">
    <text evidence="2">The sequence shown here is derived from an EMBL/GenBank/DDBJ whole genome shotgun (WGS) entry which is preliminary data.</text>
</comment>
<keyword evidence="3" id="KW-1185">Reference proteome</keyword>
<evidence type="ECO:0000313" key="3">
    <source>
        <dbReference type="Proteomes" id="UP000266723"/>
    </source>
</evidence>
<feature type="transmembrane region" description="Helical" evidence="1">
    <location>
        <begin position="105"/>
        <end position="125"/>
    </location>
</feature>
<dbReference type="EMBL" id="QGKV02000297">
    <property type="protein sequence ID" value="KAF3609134.1"/>
    <property type="molecule type" value="Genomic_DNA"/>
</dbReference>